<dbReference type="AlphaFoldDB" id="A0A1W2DWB9"/>
<sequence>MVDRYKGYDEPWDSYSSGKREDSNEVIIIIRDGKVVTFIQQNRSAQLEGVHGDGI</sequence>
<dbReference type="EMBL" id="FWXI01000018">
    <property type="protein sequence ID" value="SMD01382.1"/>
    <property type="molecule type" value="Genomic_DNA"/>
</dbReference>
<reference evidence="1 2" key="1">
    <citation type="submission" date="2017-04" db="EMBL/GenBank/DDBJ databases">
        <authorList>
            <person name="Afonso C.L."/>
            <person name="Miller P.J."/>
            <person name="Scott M.A."/>
            <person name="Spackman E."/>
            <person name="Goraichik I."/>
            <person name="Dimitrov K.M."/>
            <person name="Suarez D.L."/>
            <person name="Swayne D.E."/>
        </authorList>
    </citation>
    <scope>NUCLEOTIDE SEQUENCE [LARGE SCALE GENOMIC DNA]</scope>
    <source>
        <strain evidence="1 2">DSM 5090</strain>
    </source>
</reference>
<protein>
    <submittedName>
        <fullName evidence="1">Uncharacterized protein</fullName>
    </submittedName>
</protein>
<dbReference type="RefSeq" id="WP_176215586.1">
    <property type="nucleotide sequence ID" value="NZ_CP155572.1"/>
</dbReference>
<evidence type="ECO:0000313" key="1">
    <source>
        <dbReference type="EMBL" id="SMD01382.1"/>
    </source>
</evidence>
<organism evidence="1 2">
    <name type="scientific">Sporomusa malonica</name>
    <dbReference type="NCBI Taxonomy" id="112901"/>
    <lineage>
        <taxon>Bacteria</taxon>
        <taxon>Bacillati</taxon>
        <taxon>Bacillota</taxon>
        <taxon>Negativicutes</taxon>
        <taxon>Selenomonadales</taxon>
        <taxon>Sporomusaceae</taxon>
        <taxon>Sporomusa</taxon>
    </lineage>
</organism>
<keyword evidence="2" id="KW-1185">Reference proteome</keyword>
<gene>
    <name evidence="1" type="ORF">SAMN04488500_11899</name>
</gene>
<name>A0A1W2DWB9_9FIRM</name>
<dbReference type="Proteomes" id="UP000192738">
    <property type="component" value="Unassembled WGS sequence"/>
</dbReference>
<accession>A0A1W2DWB9</accession>
<evidence type="ECO:0000313" key="2">
    <source>
        <dbReference type="Proteomes" id="UP000192738"/>
    </source>
</evidence>
<dbReference type="STRING" id="112901.SAMN04488500_11899"/>
<proteinExistence type="predicted"/>